<dbReference type="EMBL" id="CP003625">
    <property type="protein sequence ID" value="AFZ15691.1"/>
    <property type="molecule type" value="Genomic_DNA"/>
</dbReference>
<dbReference type="AlphaFoldDB" id="K9W688"/>
<dbReference type="InterPro" id="IPR053842">
    <property type="entry name" value="NikA-like"/>
</dbReference>
<evidence type="ECO:0000313" key="1">
    <source>
        <dbReference type="EMBL" id="AFZ15691.1"/>
    </source>
</evidence>
<geneLocation type="plasmid" evidence="1 2">
    <name>pCRI9333.05</name>
</geneLocation>
<name>K9W688_9CYAN</name>
<dbReference type="Pfam" id="PF21983">
    <property type="entry name" value="NikA-like"/>
    <property type="match status" value="1"/>
</dbReference>
<dbReference type="KEGG" id="cep:Cri9333_4935"/>
<proteinExistence type="predicted"/>
<accession>K9W688</accession>
<keyword evidence="2" id="KW-1185">Reference proteome</keyword>
<sequence length="148" mass="16989">MKHKPPREKSQQQKRTRMFNLLLTPEEDELSFAKANEVGLSRAEAFRRAFFRRQFPRKVTTVALSTYRELGKISVNLTNTGNNINQIARGINTSLQRDQAVQVDTSAIALLNELSAQLNQTTELLHQVRREIMDSNSVTEDFEELQVD</sequence>
<gene>
    <name evidence="1" type="ORF">Cri9333_4935</name>
</gene>
<evidence type="ECO:0000313" key="2">
    <source>
        <dbReference type="Proteomes" id="UP000010472"/>
    </source>
</evidence>
<dbReference type="HOGENOM" id="CLU_1755797_0_0_3"/>
<dbReference type="RefSeq" id="WP_015180071.1">
    <property type="nucleotide sequence ID" value="NC_019736.1"/>
</dbReference>
<protein>
    <submittedName>
        <fullName evidence="1">Mobilization protein</fullName>
    </submittedName>
</protein>
<reference evidence="1 2" key="1">
    <citation type="submission" date="2012-06" db="EMBL/GenBank/DDBJ databases">
        <title>Finished plasmid 5 of genome of Crinalium epipsammum PCC 9333.</title>
        <authorList>
            <consortium name="US DOE Joint Genome Institute"/>
            <person name="Gugger M."/>
            <person name="Coursin T."/>
            <person name="Rippka R."/>
            <person name="Tandeau De Marsac N."/>
            <person name="Huntemann M."/>
            <person name="Wei C.-L."/>
            <person name="Han J."/>
            <person name="Detter J.C."/>
            <person name="Han C."/>
            <person name="Tapia R."/>
            <person name="Davenport K."/>
            <person name="Daligault H."/>
            <person name="Erkkila T."/>
            <person name="Gu W."/>
            <person name="Munk A.C.C."/>
            <person name="Teshima H."/>
            <person name="Xu Y."/>
            <person name="Chain P."/>
            <person name="Chen A."/>
            <person name="Krypides N."/>
            <person name="Mavromatis K."/>
            <person name="Markowitz V."/>
            <person name="Szeto E."/>
            <person name="Ivanova N."/>
            <person name="Mikhailova N."/>
            <person name="Ovchinnikova G."/>
            <person name="Pagani I."/>
            <person name="Pati A."/>
            <person name="Goodwin L."/>
            <person name="Peters L."/>
            <person name="Pitluck S."/>
            <person name="Woyke T."/>
            <person name="Kerfeld C."/>
        </authorList>
    </citation>
    <scope>NUCLEOTIDE SEQUENCE [LARGE SCALE GENOMIC DNA]</scope>
    <source>
        <strain evidence="1 2">PCC 9333</strain>
        <plasmid evidence="2">Plasmid pCRI9333.05</plasmid>
    </source>
</reference>
<keyword evidence="1" id="KW-0614">Plasmid</keyword>
<organism evidence="1 2">
    <name type="scientific">Crinalium epipsammum PCC 9333</name>
    <dbReference type="NCBI Taxonomy" id="1173022"/>
    <lineage>
        <taxon>Bacteria</taxon>
        <taxon>Bacillati</taxon>
        <taxon>Cyanobacteriota</taxon>
        <taxon>Cyanophyceae</taxon>
        <taxon>Gomontiellales</taxon>
        <taxon>Gomontiellaceae</taxon>
        <taxon>Crinalium</taxon>
    </lineage>
</organism>
<dbReference type="Proteomes" id="UP000010472">
    <property type="component" value="Plasmid pCRI9333.05"/>
</dbReference>